<dbReference type="AlphaFoldDB" id="A0A975JBH0"/>
<dbReference type="InterPro" id="IPR027417">
    <property type="entry name" value="P-loop_NTPase"/>
</dbReference>
<dbReference type="KEGG" id="sual:KDD17_10290"/>
<dbReference type="SUPFAM" id="SSF52540">
    <property type="entry name" value="P-loop containing nucleoside triphosphate hydrolases"/>
    <property type="match status" value="1"/>
</dbReference>
<dbReference type="RefSeq" id="WP_212703578.1">
    <property type="nucleotide sequence ID" value="NZ_CP073581.1"/>
</dbReference>
<organism evidence="2 3">
    <name type="scientific">Sulfitobacter albidus</name>
    <dbReference type="NCBI Taxonomy" id="2829501"/>
    <lineage>
        <taxon>Bacteria</taxon>
        <taxon>Pseudomonadati</taxon>
        <taxon>Pseudomonadota</taxon>
        <taxon>Alphaproteobacteria</taxon>
        <taxon>Rhodobacterales</taxon>
        <taxon>Roseobacteraceae</taxon>
        <taxon>Sulfitobacter</taxon>
    </lineage>
</organism>
<accession>A0A975JBH0</accession>
<evidence type="ECO:0000313" key="3">
    <source>
        <dbReference type="Proteomes" id="UP000683291"/>
    </source>
</evidence>
<dbReference type="CDD" id="cd01125">
    <property type="entry name" value="RepA_RSF1010_like"/>
    <property type="match status" value="1"/>
</dbReference>
<name>A0A975JBH0_9RHOB</name>
<evidence type="ECO:0000256" key="1">
    <source>
        <dbReference type="SAM" id="MobiDB-lite"/>
    </source>
</evidence>
<proteinExistence type="predicted"/>
<reference evidence="2" key="1">
    <citation type="submission" date="2021-04" db="EMBL/GenBank/DDBJ databases">
        <title>Complete genome sequence for Sulfitobacter sp. strain JK7-1.</title>
        <authorList>
            <person name="Park S.-J."/>
        </authorList>
    </citation>
    <scope>NUCLEOTIDE SEQUENCE</scope>
    <source>
        <strain evidence="2">JK7-1</strain>
    </source>
</reference>
<dbReference type="EMBL" id="CP073581">
    <property type="protein sequence ID" value="QUJ75373.1"/>
    <property type="molecule type" value="Genomic_DNA"/>
</dbReference>
<dbReference type="Proteomes" id="UP000683291">
    <property type="component" value="Chromosome 1"/>
</dbReference>
<feature type="region of interest" description="Disordered" evidence="1">
    <location>
        <begin position="1"/>
        <end position="20"/>
    </location>
</feature>
<evidence type="ECO:0000313" key="2">
    <source>
        <dbReference type="EMBL" id="QUJ75373.1"/>
    </source>
</evidence>
<protein>
    <submittedName>
        <fullName evidence="2">AAA family ATPase</fullName>
    </submittedName>
</protein>
<sequence>MASPLVQHAPPKGRETRAQKAERLWAREYRKAAQRDAAERQERALGVDHGRQVAQTLLTGWIPQDGAAQRPRFRAQHVSDIEAREPDFIVGDLIEARSCVVVFGSPGSGKSFVTLDVAACVATGRDFHSKEVQQGCAVYVAGEGGAGIKRRLQTWSKHTGEELDKSKPLFVIQSPIEMLNAVDVSAACDAIAEATGEFDIKLIVLDTLARNFGDGDENSTGDMNRFVSAVGRMIERFSCTVVVVHHSGHGDNSRGRGSSALRAAADAEFRVEKEHSTVTLSHTKAKDAPESAPVRFSLESVELGTRANGEPFTSAVLIEREAQTVKATKLTPSQQRAMKAYEDAAKEHGLFADDGSVIGVHRNEWRKAFYRIATQDNDDSKSKAFRRACTDLVEIGELDVADDVFRYVGTFAWVKNQAVTASRTTGQDTDIAGHVQLARP</sequence>
<dbReference type="InterPro" id="IPR038724">
    <property type="entry name" value="RepA"/>
</dbReference>
<dbReference type="Gene3D" id="3.40.50.300">
    <property type="entry name" value="P-loop containing nucleotide triphosphate hydrolases"/>
    <property type="match status" value="1"/>
</dbReference>
<dbReference type="Pfam" id="PF13481">
    <property type="entry name" value="AAA_25"/>
    <property type="match status" value="1"/>
</dbReference>
<keyword evidence="3" id="KW-1185">Reference proteome</keyword>
<gene>
    <name evidence="2" type="ORF">KDD17_10290</name>
</gene>